<dbReference type="EMBL" id="CP001682">
    <property type="protein sequence ID" value="ACU94224.1"/>
    <property type="molecule type" value="Genomic_DNA"/>
</dbReference>
<feature type="transmembrane region" description="Helical" evidence="1">
    <location>
        <begin position="20"/>
        <end position="39"/>
    </location>
</feature>
<name>C7MMT4_CRYCD</name>
<dbReference type="NCBIfam" id="TIGR04391">
    <property type="entry name" value="CcmD_alt_fam"/>
    <property type="match status" value="1"/>
</dbReference>
<dbReference type="OrthoDB" id="3183314at2"/>
<keyword evidence="1" id="KW-0812">Transmembrane</keyword>
<sequence length="72" mass="8032">MNAVLEQIYATILPSAPYVIAAYAFMWLALLAYTVFLAVRLSRAEAQMALLAAALDRRETNKTADILKKQED</sequence>
<proteinExistence type="predicted"/>
<gene>
    <name evidence="2" type="ordered locus">Ccur_05030</name>
</gene>
<evidence type="ECO:0000313" key="2">
    <source>
        <dbReference type="EMBL" id="ACU94224.1"/>
    </source>
</evidence>
<dbReference type="eggNOG" id="ENOG5031U3H">
    <property type="taxonomic scope" value="Bacteria"/>
</dbReference>
<evidence type="ECO:0000256" key="1">
    <source>
        <dbReference type="SAM" id="Phobius"/>
    </source>
</evidence>
<dbReference type="RefSeq" id="WP_012802912.1">
    <property type="nucleotide sequence ID" value="NC_013170.1"/>
</dbReference>
<dbReference type="KEGG" id="ccu:Ccur_05030"/>
<dbReference type="HOGENOM" id="CLU_201701_0_0_11"/>
<keyword evidence="1" id="KW-1133">Transmembrane helix</keyword>
<keyword evidence="3" id="KW-1185">Reference proteome</keyword>
<evidence type="ECO:0008006" key="4">
    <source>
        <dbReference type="Google" id="ProtNLM"/>
    </source>
</evidence>
<dbReference type="InterPro" id="IPR030888">
    <property type="entry name" value="Put_ccm"/>
</dbReference>
<evidence type="ECO:0000313" key="3">
    <source>
        <dbReference type="Proteomes" id="UP000000954"/>
    </source>
</evidence>
<keyword evidence="1" id="KW-0472">Membrane</keyword>
<reference evidence="2 3" key="1">
    <citation type="journal article" date="2009" name="Stand. Genomic Sci.">
        <title>Complete genome sequence of Cryptobacterium curtum type strain (12-3).</title>
        <authorList>
            <person name="Mavrommatis K."/>
            <person name="Pukall R."/>
            <person name="Rohde C."/>
            <person name="Chen F."/>
            <person name="Sims D."/>
            <person name="Brettin T."/>
            <person name="Kuske C."/>
            <person name="Detter J.C."/>
            <person name="Han C."/>
            <person name="Lapidus A."/>
            <person name="Copeland A."/>
            <person name="Glavina Del Rio T."/>
            <person name="Nolan M."/>
            <person name="Lucas S."/>
            <person name="Tice H."/>
            <person name="Cheng J.F."/>
            <person name="Bruce D."/>
            <person name="Goodwin L."/>
            <person name="Pitluck S."/>
            <person name="Ovchinnikova G."/>
            <person name="Pati A."/>
            <person name="Ivanova N."/>
            <person name="Chen A."/>
            <person name="Palaniappan K."/>
            <person name="Chain P."/>
            <person name="D'haeseleer P."/>
            <person name="Goker M."/>
            <person name="Bristow J."/>
            <person name="Eisen J.A."/>
            <person name="Markowitz V."/>
            <person name="Hugenholtz P."/>
            <person name="Rohde M."/>
            <person name="Klenk H.P."/>
            <person name="Kyrpides N.C."/>
        </authorList>
    </citation>
    <scope>NUCLEOTIDE SEQUENCE [LARGE SCALE GENOMIC DNA]</scope>
    <source>
        <strain evidence="3">ATCC 700683 / DSM 15641 / 12-3</strain>
    </source>
</reference>
<dbReference type="Proteomes" id="UP000000954">
    <property type="component" value="Chromosome"/>
</dbReference>
<organism evidence="2 3">
    <name type="scientific">Cryptobacterium curtum (strain ATCC 700683 / DSM 15641 / CCUG 43107 / 12-3)</name>
    <dbReference type="NCBI Taxonomy" id="469378"/>
    <lineage>
        <taxon>Bacteria</taxon>
        <taxon>Bacillati</taxon>
        <taxon>Actinomycetota</taxon>
        <taxon>Coriobacteriia</taxon>
        <taxon>Eggerthellales</taxon>
        <taxon>Eggerthellaceae</taxon>
        <taxon>Cryptobacterium</taxon>
    </lineage>
</organism>
<dbReference type="AlphaFoldDB" id="C7MMT4"/>
<dbReference type="STRING" id="469378.Ccur_05030"/>
<protein>
    <recommendedName>
        <fullName evidence="4">CcmD family protein</fullName>
    </recommendedName>
</protein>
<accession>C7MMT4</accession>